<sequence>MFSKVIKDLLMEAICGRTECDEEDVAKLLCLYICAKLFFATTGEHIRWAFVRVIDKLETLRLYDWTAIIRNTLISSLTETYDRPERVIGCVISLLHSIIVQPEHCNVTLRFCKWNIGTLIGGLKGINFSTKCAIKREGVVLDVDPVNMWVDDGDAVDTTGLADTEISFDCWKLDSPNGDNVEMHGACVTENQNSSTPDVKKTRGKKILTIEESWPVLFPNLLDLSCTPNSDICGKIDGSCNDTSGEIAEQSSTPAAQVKAIPKLAGEFVADVDEIEDLTVDNADGYVIGDPDVVRGACVGVSDVGTGCGRKIAGPRTEITSLVRRVKNKPRREFRLSDYEHPGVVGQGKQSSRVMLQKFTEPEVIYTAEDVNVERKTWNGFGMSRRHVVWNMLKDDEVRLLKRVYSLDGDGALIWDGGDNRIKVHFTDVQDLVQQNSIHGNIRAFRIVFIIVGMIGVRGLHTLVFMRIGTSNNIHTALGTNPSNFSQIRSTNRANVNSYCNRTITLAYLYGKGTWSFGNRRNKTYILCVRCGRRSFHLQKSRCSTCAFPAARKRTYHRSVKAIQRKMIGTSQMRYLHNVPRRFKSRFREALALKATSFQLCSGGVCGKVSEKDFGVSFCFVVLALHPFQRTNTQQICAQFFDWPAEKTDMRQPSIPFEGNRDLSHEHLRQSAARPAGGVSVTSGNTEGDTEANGLRGVDHLSFEKPFAGTAVMTNVLNCLDRYCHIYFLQKMAQQYDKSGGSGKKPLLSQEDLEKMGNGGLGEMLF</sequence>
<dbReference type="GO" id="GO:0022625">
    <property type="term" value="C:cytosolic large ribosomal subunit"/>
    <property type="evidence" value="ECO:0007669"/>
    <property type="project" value="TreeGrafter"/>
</dbReference>
<dbReference type="InterPro" id="IPR011332">
    <property type="entry name" value="Ribosomal_zn-bd"/>
</dbReference>
<keyword evidence="7" id="KW-0689">Ribosomal protein</keyword>
<evidence type="ECO:0000256" key="2">
    <source>
        <dbReference type="ARBA" id="ARBA00022723"/>
    </source>
</evidence>
<evidence type="ECO:0000256" key="4">
    <source>
        <dbReference type="ARBA" id="ARBA00022771"/>
    </source>
</evidence>
<evidence type="ECO:0000256" key="3">
    <source>
        <dbReference type="ARBA" id="ARBA00022730"/>
    </source>
</evidence>
<protein>
    <submittedName>
        <fullName evidence="10">Uncharacterized protein</fullName>
    </submittedName>
</protein>
<dbReference type="InterPro" id="IPR001569">
    <property type="entry name" value="Ribosomal_eL37"/>
</dbReference>
<feature type="region of interest" description="Disordered" evidence="9">
    <location>
        <begin position="667"/>
        <end position="693"/>
    </location>
</feature>
<dbReference type="AlphaFoldDB" id="A0A4V3WLE0"/>
<dbReference type="GO" id="GO:0008270">
    <property type="term" value="F:zinc ion binding"/>
    <property type="evidence" value="ECO:0007669"/>
    <property type="project" value="UniProtKB-KW"/>
</dbReference>
<keyword evidence="6" id="KW-0694">RNA-binding</keyword>
<proteinExistence type="inferred from homology"/>
<dbReference type="GO" id="GO:0003735">
    <property type="term" value="F:structural constituent of ribosome"/>
    <property type="evidence" value="ECO:0007669"/>
    <property type="project" value="InterPro"/>
</dbReference>
<dbReference type="GO" id="GO:0019843">
    <property type="term" value="F:rRNA binding"/>
    <property type="evidence" value="ECO:0007669"/>
    <property type="project" value="UniProtKB-KW"/>
</dbReference>
<dbReference type="InterPro" id="IPR011331">
    <property type="entry name" value="Ribosomal_eL37/eL43"/>
</dbReference>
<dbReference type="PANTHER" id="PTHR10768">
    <property type="entry name" value="60S RIBOSOMAL PROTEIN L37"/>
    <property type="match status" value="1"/>
</dbReference>
<organism evidence="10 11">
    <name type="scientific">Camellia sinensis var. sinensis</name>
    <name type="common">China tea</name>
    <dbReference type="NCBI Taxonomy" id="542762"/>
    <lineage>
        <taxon>Eukaryota</taxon>
        <taxon>Viridiplantae</taxon>
        <taxon>Streptophyta</taxon>
        <taxon>Embryophyta</taxon>
        <taxon>Tracheophyta</taxon>
        <taxon>Spermatophyta</taxon>
        <taxon>Magnoliopsida</taxon>
        <taxon>eudicotyledons</taxon>
        <taxon>Gunneridae</taxon>
        <taxon>Pentapetalae</taxon>
        <taxon>asterids</taxon>
        <taxon>Ericales</taxon>
        <taxon>Theaceae</taxon>
        <taxon>Camellia</taxon>
    </lineage>
</organism>
<keyword evidence="11" id="KW-1185">Reference proteome</keyword>
<keyword evidence="5" id="KW-0862">Zinc</keyword>
<keyword evidence="8" id="KW-0687">Ribonucleoprotein</keyword>
<dbReference type="EMBL" id="SDRB02010788">
    <property type="protein sequence ID" value="THG04327.1"/>
    <property type="molecule type" value="Genomic_DNA"/>
</dbReference>
<accession>A0A4V3WLE0</accession>
<keyword evidence="3" id="KW-0699">rRNA-binding</keyword>
<gene>
    <name evidence="10" type="ORF">TEA_011039</name>
</gene>
<comment type="caution">
    <text evidence="10">The sequence shown here is derived from an EMBL/GenBank/DDBJ whole genome shotgun (WGS) entry which is preliminary data.</text>
</comment>
<dbReference type="Proteomes" id="UP000306102">
    <property type="component" value="Unassembled WGS sequence"/>
</dbReference>
<dbReference type="GO" id="GO:0006412">
    <property type="term" value="P:translation"/>
    <property type="evidence" value="ECO:0007669"/>
    <property type="project" value="InterPro"/>
</dbReference>
<dbReference type="Pfam" id="PF01907">
    <property type="entry name" value="Ribosomal_L37e"/>
    <property type="match status" value="1"/>
</dbReference>
<dbReference type="PANTHER" id="PTHR10768:SF0">
    <property type="entry name" value="RIBOSOMAL PROTEIN L37"/>
    <property type="match status" value="1"/>
</dbReference>
<evidence type="ECO:0000256" key="1">
    <source>
        <dbReference type="ARBA" id="ARBA00009805"/>
    </source>
</evidence>
<dbReference type="SUPFAM" id="SSF57829">
    <property type="entry name" value="Zn-binding ribosomal proteins"/>
    <property type="match status" value="1"/>
</dbReference>
<keyword evidence="2" id="KW-0479">Metal-binding</keyword>
<evidence type="ECO:0000256" key="6">
    <source>
        <dbReference type="ARBA" id="ARBA00022884"/>
    </source>
</evidence>
<evidence type="ECO:0000256" key="9">
    <source>
        <dbReference type="SAM" id="MobiDB-lite"/>
    </source>
</evidence>
<comment type="similarity">
    <text evidence="1">Belongs to the eukaryotic ribosomal protein eL37 family.</text>
</comment>
<evidence type="ECO:0000256" key="7">
    <source>
        <dbReference type="ARBA" id="ARBA00022980"/>
    </source>
</evidence>
<dbReference type="Gene3D" id="2.20.25.30">
    <property type="match status" value="1"/>
</dbReference>
<reference evidence="10 11" key="1">
    <citation type="journal article" date="2018" name="Proc. Natl. Acad. Sci. U.S.A.">
        <title>Draft genome sequence of Camellia sinensis var. sinensis provides insights into the evolution of the tea genome and tea quality.</title>
        <authorList>
            <person name="Wei C."/>
            <person name="Yang H."/>
            <person name="Wang S."/>
            <person name="Zhao J."/>
            <person name="Liu C."/>
            <person name="Gao L."/>
            <person name="Xia E."/>
            <person name="Lu Y."/>
            <person name="Tai Y."/>
            <person name="She G."/>
            <person name="Sun J."/>
            <person name="Cao H."/>
            <person name="Tong W."/>
            <person name="Gao Q."/>
            <person name="Li Y."/>
            <person name="Deng W."/>
            <person name="Jiang X."/>
            <person name="Wang W."/>
            <person name="Chen Q."/>
            <person name="Zhang S."/>
            <person name="Li H."/>
            <person name="Wu J."/>
            <person name="Wang P."/>
            <person name="Li P."/>
            <person name="Shi C."/>
            <person name="Zheng F."/>
            <person name="Jian J."/>
            <person name="Huang B."/>
            <person name="Shan D."/>
            <person name="Shi M."/>
            <person name="Fang C."/>
            <person name="Yue Y."/>
            <person name="Li F."/>
            <person name="Li D."/>
            <person name="Wei S."/>
            <person name="Han B."/>
            <person name="Jiang C."/>
            <person name="Yin Y."/>
            <person name="Xia T."/>
            <person name="Zhang Z."/>
            <person name="Bennetzen J.L."/>
            <person name="Zhao S."/>
            <person name="Wan X."/>
        </authorList>
    </citation>
    <scope>NUCLEOTIDE SEQUENCE [LARGE SCALE GENOMIC DNA]</scope>
    <source>
        <strain evidence="11">cv. Shuchazao</strain>
        <tissue evidence="10">Leaf</tissue>
    </source>
</reference>
<evidence type="ECO:0000313" key="11">
    <source>
        <dbReference type="Proteomes" id="UP000306102"/>
    </source>
</evidence>
<evidence type="ECO:0000256" key="5">
    <source>
        <dbReference type="ARBA" id="ARBA00022833"/>
    </source>
</evidence>
<keyword evidence="4" id="KW-0863">Zinc-finger</keyword>
<evidence type="ECO:0000313" key="10">
    <source>
        <dbReference type="EMBL" id="THG04327.1"/>
    </source>
</evidence>
<name>A0A4V3WLE0_CAMSN</name>
<evidence type="ECO:0000256" key="8">
    <source>
        <dbReference type="ARBA" id="ARBA00023274"/>
    </source>
</evidence>